<organism evidence="1 2">
    <name type="scientific">Batillaria attramentaria</name>
    <dbReference type="NCBI Taxonomy" id="370345"/>
    <lineage>
        <taxon>Eukaryota</taxon>
        <taxon>Metazoa</taxon>
        <taxon>Spiralia</taxon>
        <taxon>Lophotrochozoa</taxon>
        <taxon>Mollusca</taxon>
        <taxon>Gastropoda</taxon>
        <taxon>Caenogastropoda</taxon>
        <taxon>Sorbeoconcha</taxon>
        <taxon>Cerithioidea</taxon>
        <taxon>Batillariidae</taxon>
        <taxon>Batillaria</taxon>
    </lineage>
</organism>
<dbReference type="Proteomes" id="UP001519460">
    <property type="component" value="Unassembled WGS sequence"/>
</dbReference>
<protein>
    <submittedName>
        <fullName evidence="1">Uncharacterized protein</fullName>
    </submittedName>
</protein>
<sequence>MLHQQDIIILSIQILLLDQKSHHTASSLLVFVSEKSCLLSPLWLTVLTCATP</sequence>
<name>A0ABD0K3E6_9CAEN</name>
<keyword evidence="2" id="KW-1185">Reference proteome</keyword>
<dbReference type="EMBL" id="JACVVK020000260">
    <property type="protein sequence ID" value="KAK7481541.1"/>
    <property type="molecule type" value="Genomic_DNA"/>
</dbReference>
<accession>A0ABD0K3E6</accession>
<proteinExistence type="predicted"/>
<dbReference type="AlphaFoldDB" id="A0ABD0K3E6"/>
<comment type="caution">
    <text evidence="1">The sequence shown here is derived from an EMBL/GenBank/DDBJ whole genome shotgun (WGS) entry which is preliminary data.</text>
</comment>
<gene>
    <name evidence="1" type="ORF">BaRGS_00027190</name>
</gene>
<feature type="non-terminal residue" evidence="1">
    <location>
        <position position="52"/>
    </location>
</feature>
<evidence type="ECO:0000313" key="1">
    <source>
        <dbReference type="EMBL" id="KAK7481541.1"/>
    </source>
</evidence>
<reference evidence="1 2" key="1">
    <citation type="journal article" date="2023" name="Sci. Data">
        <title>Genome assembly of the Korean intertidal mud-creeper Batillaria attramentaria.</title>
        <authorList>
            <person name="Patra A.K."/>
            <person name="Ho P.T."/>
            <person name="Jun S."/>
            <person name="Lee S.J."/>
            <person name="Kim Y."/>
            <person name="Won Y.J."/>
        </authorList>
    </citation>
    <scope>NUCLEOTIDE SEQUENCE [LARGE SCALE GENOMIC DNA]</scope>
    <source>
        <strain evidence="1">Wonlab-2016</strain>
    </source>
</reference>
<evidence type="ECO:0000313" key="2">
    <source>
        <dbReference type="Proteomes" id="UP001519460"/>
    </source>
</evidence>